<organism evidence="2 3">
    <name type="scientific">Bosea vaviloviae</name>
    <dbReference type="NCBI Taxonomy" id="1526658"/>
    <lineage>
        <taxon>Bacteria</taxon>
        <taxon>Pseudomonadati</taxon>
        <taxon>Pseudomonadota</taxon>
        <taxon>Alphaproteobacteria</taxon>
        <taxon>Hyphomicrobiales</taxon>
        <taxon>Boseaceae</taxon>
        <taxon>Bosea</taxon>
    </lineage>
</organism>
<dbReference type="AlphaFoldDB" id="A0A0N0MAE4"/>
<protein>
    <recommendedName>
        <fullName evidence="4">Periplasmic heavy metal sensor</fullName>
    </recommendedName>
</protein>
<proteinExistence type="predicted"/>
<dbReference type="Gene3D" id="1.20.120.1490">
    <property type="match status" value="1"/>
</dbReference>
<keyword evidence="3" id="KW-1185">Reference proteome</keyword>
<evidence type="ECO:0000313" key="2">
    <source>
        <dbReference type="EMBL" id="KPH78371.1"/>
    </source>
</evidence>
<evidence type="ECO:0008006" key="4">
    <source>
        <dbReference type="Google" id="ProtNLM"/>
    </source>
</evidence>
<sequence length="193" mass="20529">MSRLALTTILVLISAGLASAAPAWGQTHSSYAGEQSRAIKALSPKEFDDLAQGRGMGLAKAAELNRYPGPMHALELADLLSLSSRQRQALESIKARMNVEAKAVGGELLGLERELDAGFAARKIDAQRLKALTERIGVRQGALRAVHLVAHIETAAVMSAEQIARYDHLRGYGGNRIAPMPESGHGGHGAPKH</sequence>
<comment type="caution">
    <text evidence="2">The sequence shown here is derived from an EMBL/GenBank/DDBJ whole genome shotgun (WGS) entry which is preliminary data.</text>
</comment>
<feature type="chain" id="PRO_5005855441" description="Periplasmic heavy metal sensor" evidence="1">
    <location>
        <begin position="21"/>
        <end position="193"/>
    </location>
</feature>
<keyword evidence="1" id="KW-0732">Signal</keyword>
<name>A0A0N0MAE4_9HYPH</name>
<dbReference type="EMBL" id="LGSZ01000054">
    <property type="protein sequence ID" value="KPH78371.1"/>
    <property type="molecule type" value="Genomic_DNA"/>
</dbReference>
<dbReference type="OrthoDB" id="7353511at2"/>
<evidence type="ECO:0000256" key="1">
    <source>
        <dbReference type="SAM" id="SignalP"/>
    </source>
</evidence>
<dbReference type="RefSeq" id="WP_054211118.1">
    <property type="nucleotide sequence ID" value="NZ_LGSZ01000054.1"/>
</dbReference>
<evidence type="ECO:0000313" key="3">
    <source>
        <dbReference type="Proteomes" id="UP000037822"/>
    </source>
</evidence>
<dbReference type="Proteomes" id="UP000037822">
    <property type="component" value="Unassembled WGS sequence"/>
</dbReference>
<feature type="signal peptide" evidence="1">
    <location>
        <begin position="1"/>
        <end position="20"/>
    </location>
</feature>
<reference evidence="2 3" key="1">
    <citation type="submission" date="2015-07" db="EMBL/GenBank/DDBJ databases">
        <title>Whole genome sequencing of Bosea vaviloviae isolated from cave pool.</title>
        <authorList>
            <person name="Tan N.E.H."/>
            <person name="Lee Y.P."/>
            <person name="Gan H.M."/>
            <person name="Barton H."/>
            <person name="Savka M.A."/>
        </authorList>
    </citation>
    <scope>NUCLEOTIDE SEQUENCE [LARGE SCALE GENOMIC DNA]</scope>
    <source>
        <strain evidence="2 3">SD260</strain>
    </source>
</reference>
<gene>
    <name evidence="2" type="ORF">AE618_21550</name>
</gene>
<dbReference type="PATRIC" id="fig|1526658.3.peg.1993"/>
<accession>A0A0N0MAE4</accession>